<comment type="caution">
    <text evidence="3">The sequence shown here is derived from an EMBL/GenBank/DDBJ whole genome shotgun (WGS) entry which is preliminary data.</text>
</comment>
<dbReference type="Pfam" id="PF04488">
    <property type="entry name" value="Gly_transf_sug"/>
    <property type="match status" value="1"/>
</dbReference>
<keyword evidence="4" id="KW-1185">Reference proteome</keyword>
<name>A0A267ERR1_9PLAT</name>
<keyword evidence="2" id="KW-0472">Membrane</keyword>
<reference evidence="3 4" key="1">
    <citation type="submission" date="2017-06" db="EMBL/GenBank/DDBJ databases">
        <title>A platform for efficient transgenesis in Macrostomum lignano, a flatworm model organism for stem cell research.</title>
        <authorList>
            <person name="Berezikov E."/>
        </authorList>
    </citation>
    <scope>NUCLEOTIDE SEQUENCE [LARGE SCALE GENOMIC DNA]</scope>
    <source>
        <strain evidence="3">DV1</strain>
        <tissue evidence="3">Whole organism</tissue>
    </source>
</reference>
<keyword evidence="1" id="KW-0808">Transferase</keyword>
<evidence type="ECO:0000313" key="4">
    <source>
        <dbReference type="Proteomes" id="UP000215902"/>
    </source>
</evidence>
<dbReference type="STRING" id="282301.A0A267ERR1"/>
<dbReference type="Proteomes" id="UP000215902">
    <property type="component" value="Unassembled WGS sequence"/>
</dbReference>
<dbReference type="InterPro" id="IPR007577">
    <property type="entry name" value="GlycoTrfase_DXD_sugar-bd_CS"/>
</dbReference>
<dbReference type="PANTHER" id="PTHR32385:SF23">
    <property type="entry name" value="NUCLEOTIDE-DIPHOSPHO-SUGAR TRANSFERASE"/>
    <property type="match status" value="1"/>
</dbReference>
<dbReference type="AlphaFoldDB" id="A0A267ERR1"/>
<evidence type="ECO:0000256" key="2">
    <source>
        <dbReference type="SAM" id="Phobius"/>
    </source>
</evidence>
<dbReference type="SUPFAM" id="SSF53448">
    <property type="entry name" value="Nucleotide-diphospho-sugar transferases"/>
    <property type="match status" value="1"/>
</dbReference>
<dbReference type="Gene3D" id="3.90.550.20">
    <property type="match status" value="1"/>
</dbReference>
<dbReference type="GO" id="GO:0051999">
    <property type="term" value="P:mannosyl-inositol phosphorylceramide biosynthetic process"/>
    <property type="evidence" value="ECO:0007669"/>
    <property type="project" value="TreeGrafter"/>
</dbReference>
<proteinExistence type="predicted"/>
<sequence length="394" mass="45878">MAPVCSCMKTALRHLCNRMQSNRLQARGLRQHLLLSLPLITAIVLLIVLLNQLFSSIEELSVELHPDPELPQSELKEIAERFSISKLDQSHRIISLPVTKKIHFMYKGYKLDVHFAPLLKSWRKVYPEYRMYFWTDDEIDLLISRRYPAWQDMYTFNLSNYMERSDTARAFVLHAIGGWYADLDTGCLSRADGYAARHALILPLEPYLHALNNFRMRRLVSNAIMYSAPGHPFWMFYLELLRESLVGKESRTSTTQAAGTTGPVLLTHCTHIFQQANKDRGCPGSWCPHLPPPVKFLPHYDDSFEETRQTFWRMCTSLRLRKQFDSRQFEDECRRLEAHEYLNAPLDPTESHTYHEFYHLNEKKSDAGRQKVDARKLGLDFVLGNSLVAEIEKL</sequence>
<dbReference type="GO" id="GO:0016020">
    <property type="term" value="C:membrane"/>
    <property type="evidence" value="ECO:0007669"/>
    <property type="project" value="GOC"/>
</dbReference>
<keyword evidence="2" id="KW-0812">Transmembrane</keyword>
<dbReference type="InterPro" id="IPR029044">
    <property type="entry name" value="Nucleotide-diphossugar_trans"/>
</dbReference>
<keyword evidence="2" id="KW-1133">Transmembrane helix</keyword>
<accession>A0A267ERR1</accession>
<evidence type="ECO:0000313" key="3">
    <source>
        <dbReference type="EMBL" id="PAA64168.1"/>
    </source>
</evidence>
<dbReference type="EMBL" id="NIVC01001776">
    <property type="protein sequence ID" value="PAA64168.1"/>
    <property type="molecule type" value="Genomic_DNA"/>
</dbReference>
<feature type="transmembrane region" description="Helical" evidence="2">
    <location>
        <begin position="33"/>
        <end position="54"/>
    </location>
</feature>
<protein>
    <submittedName>
        <fullName evidence="3">Uncharacterized protein</fullName>
    </submittedName>
</protein>
<organism evidence="3 4">
    <name type="scientific">Macrostomum lignano</name>
    <dbReference type="NCBI Taxonomy" id="282301"/>
    <lineage>
        <taxon>Eukaryota</taxon>
        <taxon>Metazoa</taxon>
        <taxon>Spiralia</taxon>
        <taxon>Lophotrochozoa</taxon>
        <taxon>Platyhelminthes</taxon>
        <taxon>Rhabditophora</taxon>
        <taxon>Macrostomorpha</taxon>
        <taxon>Macrostomida</taxon>
        <taxon>Macrostomidae</taxon>
        <taxon>Macrostomum</taxon>
    </lineage>
</organism>
<dbReference type="OrthoDB" id="9978933at2759"/>
<dbReference type="PANTHER" id="PTHR32385">
    <property type="entry name" value="MANNOSYL PHOSPHORYLINOSITOL CERAMIDE SYNTHASE"/>
    <property type="match status" value="1"/>
</dbReference>
<evidence type="ECO:0000256" key="1">
    <source>
        <dbReference type="ARBA" id="ARBA00022679"/>
    </source>
</evidence>
<dbReference type="InterPro" id="IPR051706">
    <property type="entry name" value="Glycosyltransferase_domain"/>
</dbReference>
<dbReference type="GO" id="GO:0000030">
    <property type="term" value="F:mannosyltransferase activity"/>
    <property type="evidence" value="ECO:0007669"/>
    <property type="project" value="TreeGrafter"/>
</dbReference>
<gene>
    <name evidence="3" type="ORF">BOX15_Mlig021384g2</name>
</gene>